<dbReference type="AlphaFoldDB" id="A0A915DTM3"/>
<proteinExistence type="predicted"/>
<dbReference type="Gene3D" id="3.40.50.1820">
    <property type="entry name" value="alpha/beta hydrolase"/>
    <property type="match status" value="1"/>
</dbReference>
<dbReference type="WBParaSite" id="jg22810">
    <property type="protein sequence ID" value="jg22810"/>
    <property type="gene ID" value="jg22810"/>
</dbReference>
<reference evidence="2" key="1">
    <citation type="submission" date="2022-11" db="UniProtKB">
        <authorList>
            <consortium name="WormBaseParasite"/>
        </authorList>
    </citation>
    <scope>IDENTIFICATION</scope>
</reference>
<organism evidence="1 2">
    <name type="scientific">Ditylenchus dipsaci</name>
    <dbReference type="NCBI Taxonomy" id="166011"/>
    <lineage>
        <taxon>Eukaryota</taxon>
        <taxon>Metazoa</taxon>
        <taxon>Ecdysozoa</taxon>
        <taxon>Nematoda</taxon>
        <taxon>Chromadorea</taxon>
        <taxon>Rhabditida</taxon>
        <taxon>Tylenchina</taxon>
        <taxon>Tylenchomorpha</taxon>
        <taxon>Sphaerularioidea</taxon>
        <taxon>Anguinidae</taxon>
        <taxon>Anguininae</taxon>
        <taxon>Ditylenchus</taxon>
    </lineage>
</organism>
<evidence type="ECO:0000313" key="2">
    <source>
        <dbReference type="WBParaSite" id="jg22810"/>
    </source>
</evidence>
<dbReference type="InterPro" id="IPR029058">
    <property type="entry name" value="AB_hydrolase_fold"/>
</dbReference>
<name>A0A915DTM3_9BILA</name>
<sequence>MTSRNLQLIKNSALPYIISIPSGSVPSDSGWPILCFLHGYDEAAPCPIQEGVSRHGPLNPHNPRRILDEFVVFAPQLDVAGDCWFQHADTVKEITKSIQKEHHGDPSRTYLTGFSYGGNGVFDLLADSPENWAAGWAVDPTRVPRQNIDCPLWISIGSAARRLTASFIQHLWVKPLDEEGWLETSTTWMRARTM</sequence>
<protein>
    <submittedName>
        <fullName evidence="2">Feruloyl esterase</fullName>
    </submittedName>
</protein>
<dbReference type="SUPFAM" id="SSF53474">
    <property type="entry name" value="alpha/beta-Hydrolases"/>
    <property type="match status" value="1"/>
</dbReference>
<keyword evidence="1" id="KW-1185">Reference proteome</keyword>
<evidence type="ECO:0000313" key="1">
    <source>
        <dbReference type="Proteomes" id="UP000887574"/>
    </source>
</evidence>
<accession>A0A915DTM3</accession>
<dbReference type="Proteomes" id="UP000887574">
    <property type="component" value="Unplaced"/>
</dbReference>